<evidence type="ECO:0000313" key="4">
    <source>
        <dbReference type="EMBL" id="TGD98266.1"/>
    </source>
</evidence>
<feature type="signal peptide" evidence="3">
    <location>
        <begin position="1"/>
        <end position="19"/>
    </location>
</feature>
<evidence type="ECO:0000313" key="5">
    <source>
        <dbReference type="Proteomes" id="UP000297535"/>
    </source>
</evidence>
<feature type="compositionally biased region" description="Basic and acidic residues" evidence="2">
    <location>
        <begin position="280"/>
        <end position="319"/>
    </location>
</feature>
<comment type="caution">
    <text evidence="4">The sequence shown here is derived from an EMBL/GenBank/DDBJ whole genome shotgun (WGS) entry which is preliminary data.</text>
</comment>
<proteinExistence type="predicted"/>
<feature type="region of interest" description="Disordered" evidence="2">
    <location>
        <begin position="429"/>
        <end position="473"/>
    </location>
</feature>
<keyword evidence="1" id="KW-0175">Coiled coil</keyword>
<feature type="compositionally biased region" description="Low complexity" evidence="2">
    <location>
        <begin position="97"/>
        <end position="107"/>
    </location>
</feature>
<evidence type="ECO:0008006" key="6">
    <source>
        <dbReference type="Google" id="ProtNLM"/>
    </source>
</evidence>
<sequence length="490" mass="52052">MKFWLGLAACLALAAIGLALNLEGSPQDGAAAATWHHPSLPDTADLTEADRAGVPRQMQARVILARQAGDTARQAGDTARQADGTARQADDPVRPTARPAEPAPDAVAEVRRQAEVRVRQAEAEAAASRQRLEQEEARANSLSDAAMAARRDLIAARAEAEELRARTMQDRDAGPARTAVAAEEARRDAEGAAEGRRQALAGERARADELAEALAESRRRVAALETAAEAARLAHAAQEEMAARERAMMRAGLRRLAVALRAAEVARSEAVAREAQAAGARDRAEQGRQAAERAQAETRGRLERLRDRVERVSEARPPEPTRALQARLSAAPRGGGLPFRAVPPAAAPSPPRPAPIEPIDEARLLARVAALLGRGDISGARLFLTLGVRAGSARATALLAETYDPDRLAALQVRGMRGDPETASALYRQARAGRDQENRKQEDRGPGEPARQGGPRRTPGWTDPVRQAGLPGALVQGPFVAPLAAPWAGE</sequence>
<accession>A0A4Z0NNJ9</accession>
<feature type="coiled-coil region" evidence="1">
    <location>
        <begin position="111"/>
        <end position="166"/>
    </location>
</feature>
<evidence type="ECO:0000256" key="3">
    <source>
        <dbReference type="SAM" id="SignalP"/>
    </source>
</evidence>
<dbReference type="EMBL" id="SRLB01000011">
    <property type="protein sequence ID" value="TGD98266.1"/>
    <property type="molecule type" value="Genomic_DNA"/>
</dbReference>
<keyword evidence="5" id="KW-1185">Reference proteome</keyword>
<dbReference type="RefSeq" id="WP_135415877.1">
    <property type="nucleotide sequence ID" value="NZ_SRLB01000011.1"/>
</dbReference>
<feature type="region of interest" description="Disordered" evidence="2">
    <location>
        <begin position="69"/>
        <end position="109"/>
    </location>
</feature>
<feature type="compositionally biased region" description="Basic and acidic residues" evidence="2">
    <location>
        <begin position="432"/>
        <end position="446"/>
    </location>
</feature>
<evidence type="ECO:0000256" key="2">
    <source>
        <dbReference type="SAM" id="MobiDB-lite"/>
    </source>
</evidence>
<gene>
    <name evidence="4" type="ORF">EU555_16285</name>
</gene>
<dbReference type="Proteomes" id="UP000297535">
    <property type="component" value="Unassembled WGS sequence"/>
</dbReference>
<feature type="region of interest" description="Disordered" evidence="2">
    <location>
        <begin position="277"/>
        <end position="324"/>
    </location>
</feature>
<feature type="chain" id="PRO_5021373416" description="Chromosome partition protein Smc" evidence="3">
    <location>
        <begin position="20"/>
        <end position="490"/>
    </location>
</feature>
<protein>
    <recommendedName>
        <fullName evidence="6">Chromosome partition protein Smc</fullName>
    </recommendedName>
</protein>
<name>A0A4Z0NNJ9_9HYPH</name>
<dbReference type="OrthoDB" id="8003401at2"/>
<feature type="compositionally biased region" description="Basic and acidic residues" evidence="2">
    <location>
        <begin position="183"/>
        <end position="204"/>
    </location>
</feature>
<organism evidence="4 5">
    <name type="scientific">Methylobacterium nonmethylotrophicum</name>
    <dbReference type="NCBI Taxonomy" id="1141884"/>
    <lineage>
        <taxon>Bacteria</taxon>
        <taxon>Pseudomonadati</taxon>
        <taxon>Pseudomonadota</taxon>
        <taxon>Alphaproteobacteria</taxon>
        <taxon>Hyphomicrobiales</taxon>
        <taxon>Methylobacteriaceae</taxon>
        <taxon>Methylobacterium</taxon>
    </lineage>
</organism>
<dbReference type="AlphaFoldDB" id="A0A4Z0NNJ9"/>
<evidence type="ECO:0000256" key="1">
    <source>
        <dbReference type="SAM" id="Coils"/>
    </source>
</evidence>
<keyword evidence="3" id="KW-0732">Signal</keyword>
<feature type="region of interest" description="Disordered" evidence="2">
    <location>
        <begin position="182"/>
        <end position="204"/>
    </location>
</feature>
<reference evidence="4 5" key="1">
    <citation type="submission" date="2019-04" db="EMBL/GenBank/DDBJ databases">
        <authorList>
            <person name="Feng G."/>
            <person name="Zhu H."/>
        </authorList>
    </citation>
    <scope>NUCLEOTIDE SEQUENCE [LARGE SCALE GENOMIC DNA]</scope>
    <source>
        <strain evidence="4 5">6HR-1</strain>
    </source>
</reference>